<dbReference type="EMBL" id="GBXM01060666">
    <property type="protein sequence ID" value="JAH47911.1"/>
    <property type="molecule type" value="Transcribed_RNA"/>
</dbReference>
<name>A0A0E9T2R3_ANGAN</name>
<reference evidence="1" key="1">
    <citation type="submission" date="2014-11" db="EMBL/GenBank/DDBJ databases">
        <authorList>
            <person name="Amaro Gonzalez C."/>
        </authorList>
    </citation>
    <scope>NUCLEOTIDE SEQUENCE</scope>
</reference>
<proteinExistence type="predicted"/>
<protein>
    <submittedName>
        <fullName evidence="1">Uncharacterized protein</fullName>
    </submittedName>
</protein>
<evidence type="ECO:0000313" key="1">
    <source>
        <dbReference type="EMBL" id="JAH47911.1"/>
    </source>
</evidence>
<organism evidence="1">
    <name type="scientific">Anguilla anguilla</name>
    <name type="common">European freshwater eel</name>
    <name type="synonym">Muraena anguilla</name>
    <dbReference type="NCBI Taxonomy" id="7936"/>
    <lineage>
        <taxon>Eukaryota</taxon>
        <taxon>Metazoa</taxon>
        <taxon>Chordata</taxon>
        <taxon>Craniata</taxon>
        <taxon>Vertebrata</taxon>
        <taxon>Euteleostomi</taxon>
        <taxon>Actinopterygii</taxon>
        <taxon>Neopterygii</taxon>
        <taxon>Teleostei</taxon>
        <taxon>Anguilliformes</taxon>
        <taxon>Anguillidae</taxon>
        <taxon>Anguilla</taxon>
    </lineage>
</organism>
<sequence length="10" mass="938">MSGRGSACGL</sequence>
<reference evidence="1" key="2">
    <citation type="journal article" date="2015" name="Fish Shellfish Immunol.">
        <title>Early steps in the European eel (Anguilla anguilla)-Vibrio vulnificus interaction in the gills: Role of the RtxA13 toxin.</title>
        <authorList>
            <person name="Callol A."/>
            <person name="Pajuelo D."/>
            <person name="Ebbesson L."/>
            <person name="Teles M."/>
            <person name="MacKenzie S."/>
            <person name="Amaro C."/>
        </authorList>
    </citation>
    <scope>NUCLEOTIDE SEQUENCE</scope>
</reference>
<accession>A0A0E9T2R3</accession>